<feature type="compositionally biased region" description="Basic residues" evidence="6">
    <location>
        <begin position="381"/>
        <end position="394"/>
    </location>
</feature>
<feature type="compositionally biased region" description="Basic and acidic residues" evidence="6">
    <location>
        <begin position="305"/>
        <end position="380"/>
    </location>
</feature>
<accession>A0A4Z1PDR6</accession>
<proteinExistence type="inferred from homology"/>
<dbReference type="GO" id="GO:0000398">
    <property type="term" value="P:mRNA splicing, via spliceosome"/>
    <property type="evidence" value="ECO:0007669"/>
    <property type="project" value="UniProtKB-UniRule"/>
</dbReference>
<feature type="domain" description="G-patch" evidence="7">
    <location>
        <begin position="194"/>
        <end position="241"/>
    </location>
</feature>
<feature type="region of interest" description="Disordered" evidence="6">
    <location>
        <begin position="305"/>
        <end position="435"/>
    </location>
</feature>
<keyword evidence="5" id="KW-0175">Coiled coil</keyword>
<comment type="caution">
    <text evidence="8">The sequence shown here is derived from an EMBL/GenBank/DDBJ whole genome shotgun (WGS) entry which is preliminary data.</text>
</comment>
<dbReference type="PANTHER" id="PTHR15818">
    <property type="entry name" value="G PATCH AND KOW-CONTAINING"/>
    <property type="match status" value="1"/>
</dbReference>
<evidence type="ECO:0000256" key="1">
    <source>
        <dbReference type="ARBA" id="ARBA00004123"/>
    </source>
</evidence>
<gene>
    <name evidence="8" type="ORF">E6O75_ATG00412</name>
</gene>
<dbReference type="Pfam" id="PF12656">
    <property type="entry name" value="G-patch_2"/>
    <property type="match status" value="1"/>
</dbReference>
<evidence type="ECO:0000256" key="5">
    <source>
        <dbReference type="SAM" id="Coils"/>
    </source>
</evidence>
<evidence type="ECO:0000259" key="7">
    <source>
        <dbReference type="PROSITE" id="PS50174"/>
    </source>
</evidence>
<dbReference type="GO" id="GO:0003676">
    <property type="term" value="F:nucleic acid binding"/>
    <property type="evidence" value="ECO:0007669"/>
    <property type="project" value="InterPro"/>
</dbReference>
<feature type="compositionally biased region" description="Basic and acidic residues" evidence="6">
    <location>
        <begin position="395"/>
        <end position="435"/>
    </location>
</feature>
<dbReference type="AlphaFoldDB" id="A0A4Z1PDR6"/>
<feature type="region of interest" description="Disordered" evidence="6">
    <location>
        <begin position="152"/>
        <end position="190"/>
    </location>
</feature>
<comment type="function">
    <text evidence="4">Involved in spliceosome maturation and the first step of pre-mRNA splicing.</text>
</comment>
<keyword evidence="3 4" id="KW-0539">Nucleus</keyword>
<dbReference type="InterPro" id="IPR026822">
    <property type="entry name" value="Spp2/MOS2_G-patch"/>
</dbReference>
<organism evidence="8 9">
    <name type="scientific">Venturia nashicola</name>
    <dbReference type="NCBI Taxonomy" id="86259"/>
    <lineage>
        <taxon>Eukaryota</taxon>
        <taxon>Fungi</taxon>
        <taxon>Dikarya</taxon>
        <taxon>Ascomycota</taxon>
        <taxon>Pezizomycotina</taxon>
        <taxon>Dothideomycetes</taxon>
        <taxon>Pleosporomycetidae</taxon>
        <taxon>Venturiales</taxon>
        <taxon>Venturiaceae</taxon>
        <taxon>Venturia</taxon>
    </lineage>
</organism>
<keyword evidence="4" id="KW-0507">mRNA processing</keyword>
<evidence type="ECO:0000256" key="2">
    <source>
        <dbReference type="ARBA" id="ARBA00008576"/>
    </source>
</evidence>
<sequence length="435" mass="49515">MVEPKKITLSLGAKKKPQSLSTPLNGTKRPHSALHDSDNEDDAEGKHEEVTHFDLSAGGAVHTDKKVAPKQLLVIPLSEHSKKRQRSGLPTQDTEAAEAAVAEAKAKAAPIQFGLNVGSRSAEDVEVAPKNEPPTEQVGFKKRTVEEEALDSLLGKGPSSNAVIPALTDQETFERDYDEAPDVPTEADYDAVPIEEFGAAMLRGMGWKDGDAIGKKRGQKPVVQRVIERRADLLGVGAKPAKALGIELGEWGKHANKHERAINKAYAPVVLKNKKTGELVTEEELKAKLKEQEEQAFVMVEEDLKTERRLEYRSSKSSRRDEYDDHSRDDRDKEKRRDRERDHGRIRDRDERKHKSSRRERSASVDSHRRRKDDDSEDAHRIRKRKDKERRHRDRSSSPESRHRSRYGDKPQRDTKSRDEPRSHHKDRSDRDRRR</sequence>
<dbReference type="InterPro" id="IPR000467">
    <property type="entry name" value="G_patch_dom"/>
</dbReference>
<dbReference type="InterPro" id="IPR045166">
    <property type="entry name" value="Spp2-like"/>
</dbReference>
<reference evidence="8 9" key="1">
    <citation type="submission" date="2019-04" db="EMBL/GenBank/DDBJ databases">
        <title>High contiguity whole genome sequence and gene annotation resource for two Venturia nashicola isolates.</title>
        <authorList>
            <person name="Prokchorchik M."/>
            <person name="Won K."/>
            <person name="Lee Y."/>
            <person name="Choi E.D."/>
            <person name="Segonzac C."/>
            <person name="Sohn K.H."/>
        </authorList>
    </citation>
    <scope>NUCLEOTIDE SEQUENCE [LARGE SCALE GENOMIC DNA]</scope>
    <source>
        <strain evidence="8 9">PRI2</strain>
    </source>
</reference>
<keyword evidence="4" id="KW-0508">mRNA splicing</keyword>
<name>A0A4Z1PDR6_9PEZI</name>
<protein>
    <recommendedName>
        <fullName evidence="4">Pre-mRNA-splicing factor</fullName>
    </recommendedName>
</protein>
<comment type="subcellular location">
    <subcellularLocation>
        <location evidence="1 4">Nucleus</location>
    </subcellularLocation>
</comment>
<feature type="region of interest" description="Disordered" evidence="6">
    <location>
        <begin position="124"/>
        <end position="143"/>
    </location>
</feature>
<dbReference type="PROSITE" id="PS50174">
    <property type="entry name" value="G_PATCH"/>
    <property type="match status" value="1"/>
</dbReference>
<dbReference type="EMBL" id="SNSC02000001">
    <property type="protein sequence ID" value="TID27645.1"/>
    <property type="molecule type" value="Genomic_DNA"/>
</dbReference>
<feature type="compositionally biased region" description="Acidic residues" evidence="6">
    <location>
        <begin position="176"/>
        <end position="189"/>
    </location>
</feature>
<feature type="region of interest" description="Disordered" evidence="6">
    <location>
        <begin position="1"/>
        <end position="49"/>
    </location>
</feature>
<comment type="similarity">
    <text evidence="2 4">Belongs to the SPP2 family.</text>
</comment>
<dbReference type="PANTHER" id="PTHR15818:SF2">
    <property type="entry name" value="G-PATCH DOMAIN AND KOW MOTIFS-CONTAINING PROTEIN"/>
    <property type="match status" value="1"/>
</dbReference>
<dbReference type="STRING" id="86259.A0A4Z1PDR6"/>
<evidence type="ECO:0000256" key="3">
    <source>
        <dbReference type="ARBA" id="ARBA00023242"/>
    </source>
</evidence>
<evidence type="ECO:0000313" key="9">
    <source>
        <dbReference type="Proteomes" id="UP000298493"/>
    </source>
</evidence>
<keyword evidence="4" id="KW-0747">Spliceosome</keyword>
<evidence type="ECO:0000256" key="4">
    <source>
        <dbReference type="RuleBase" id="RU369096"/>
    </source>
</evidence>
<dbReference type="GO" id="GO:0005681">
    <property type="term" value="C:spliceosomal complex"/>
    <property type="evidence" value="ECO:0007669"/>
    <property type="project" value="UniProtKB-UniRule"/>
</dbReference>
<evidence type="ECO:0000256" key="6">
    <source>
        <dbReference type="SAM" id="MobiDB-lite"/>
    </source>
</evidence>
<evidence type="ECO:0000313" key="8">
    <source>
        <dbReference type="EMBL" id="TID27645.1"/>
    </source>
</evidence>
<keyword evidence="9" id="KW-1185">Reference proteome</keyword>
<feature type="coiled-coil region" evidence="5">
    <location>
        <begin position="272"/>
        <end position="302"/>
    </location>
</feature>
<feature type="region of interest" description="Disordered" evidence="6">
    <location>
        <begin position="76"/>
        <end position="98"/>
    </location>
</feature>
<dbReference type="Proteomes" id="UP000298493">
    <property type="component" value="Unassembled WGS sequence"/>
</dbReference>